<name>A0A177N1N0_9GAMM</name>
<protein>
    <recommendedName>
        <fullName evidence="1">DUF4376 domain-containing protein</fullName>
    </recommendedName>
</protein>
<organism evidence="2 3">
    <name type="scientific">Methylomonas koyamae</name>
    <dbReference type="NCBI Taxonomy" id="702114"/>
    <lineage>
        <taxon>Bacteria</taxon>
        <taxon>Pseudomonadati</taxon>
        <taxon>Pseudomonadota</taxon>
        <taxon>Gammaproteobacteria</taxon>
        <taxon>Methylococcales</taxon>
        <taxon>Methylococcaceae</taxon>
        <taxon>Methylomonas</taxon>
    </lineage>
</organism>
<gene>
    <name evidence="2" type="ORF">A1507_19895</name>
</gene>
<feature type="domain" description="DUF4376" evidence="1">
    <location>
        <begin position="46"/>
        <end position="155"/>
    </location>
</feature>
<evidence type="ECO:0000313" key="3">
    <source>
        <dbReference type="Proteomes" id="UP000077857"/>
    </source>
</evidence>
<evidence type="ECO:0000313" key="2">
    <source>
        <dbReference type="EMBL" id="OAI11792.1"/>
    </source>
</evidence>
<dbReference type="Proteomes" id="UP000077857">
    <property type="component" value="Unassembled WGS sequence"/>
</dbReference>
<dbReference type="AlphaFoldDB" id="A0A177N1N0"/>
<dbReference type="Pfam" id="PF14301">
    <property type="entry name" value="DUF4376"/>
    <property type="match status" value="1"/>
</dbReference>
<sequence>MGFYIDGSGLYYEGDRIDPSDIEVEQRPSSAFIYVDGSWVADLSALKSKKLASLKALLQSAIVVGIESEALGSPHAYPTALTDQANLNGLVTETLLPGAAAEFKFWCADSAGNWLRRAHTAEQIRQVGIDVATHIKAQQSHYEALLISVENAEDVDSVAAVVW</sequence>
<accession>A0A177N1N0</accession>
<comment type="caution">
    <text evidence="2">The sequence shown here is derived from an EMBL/GenBank/DDBJ whole genome shotgun (WGS) entry which is preliminary data.</text>
</comment>
<evidence type="ECO:0000259" key="1">
    <source>
        <dbReference type="Pfam" id="PF14301"/>
    </source>
</evidence>
<dbReference type="InterPro" id="IPR025484">
    <property type="entry name" value="DUF4376"/>
</dbReference>
<dbReference type="EMBL" id="LUUJ01000117">
    <property type="protein sequence ID" value="OAI11792.1"/>
    <property type="molecule type" value="Genomic_DNA"/>
</dbReference>
<reference evidence="2 3" key="1">
    <citation type="submission" date="2016-03" db="EMBL/GenBank/DDBJ databases">
        <authorList>
            <person name="Ploux O."/>
        </authorList>
    </citation>
    <scope>NUCLEOTIDE SEQUENCE [LARGE SCALE GENOMIC DNA]</scope>
    <source>
        <strain evidence="2 3">R-45378</strain>
    </source>
</reference>
<proteinExistence type="predicted"/>